<geneLocation type="plasmid" evidence="1 2">
    <name>p_unnamed4</name>
</geneLocation>
<reference evidence="1" key="1">
    <citation type="submission" date="2022-09" db="EMBL/GenBank/DDBJ databases">
        <title>Interaction between co-microsymbionts with complementary sets of symbiotic genes in legume-rhizobium systems.</title>
        <authorList>
            <person name="Safronova V."/>
            <person name="Sazanova A."/>
            <person name="Afonin A."/>
            <person name="Chirak E."/>
        </authorList>
    </citation>
    <scope>NUCLEOTIDE SEQUENCE</scope>
    <source>
        <strain evidence="1">A18/3m</strain>
    </source>
</reference>
<proteinExistence type="predicted"/>
<dbReference type="Proteomes" id="UP001061991">
    <property type="component" value="Plasmid p_unnamed4"/>
</dbReference>
<evidence type="ECO:0000313" key="1">
    <source>
        <dbReference type="EMBL" id="UXN57290.1"/>
    </source>
</evidence>
<keyword evidence="2" id="KW-1185">Reference proteome</keyword>
<evidence type="ECO:0000313" key="2">
    <source>
        <dbReference type="Proteomes" id="UP001061991"/>
    </source>
</evidence>
<gene>
    <name evidence="1" type="ORF">N8E88_00630</name>
</gene>
<keyword evidence="1" id="KW-0614">Plasmid</keyword>
<protein>
    <submittedName>
        <fullName evidence="1">SH3 domain-containing protein</fullName>
    </submittedName>
</protein>
<dbReference type="EMBL" id="CP104969">
    <property type="protein sequence ID" value="UXN57290.1"/>
    <property type="molecule type" value="Genomic_DNA"/>
</dbReference>
<organism evidence="1 2">
    <name type="scientific">Phyllobacterium zundukense</name>
    <dbReference type="NCBI Taxonomy" id="1867719"/>
    <lineage>
        <taxon>Bacteria</taxon>
        <taxon>Pseudomonadati</taxon>
        <taxon>Pseudomonadota</taxon>
        <taxon>Alphaproteobacteria</taxon>
        <taxon>Hyphomicrobiales</taxon>
        <taxon>Phyllobacteriaceae</taxon>
        <taxon>Phyllobacterium</taxon>
    </lineage>
</organism>
<sequence>MSSNLLSAIWISIGLFAWPASALADVGYTTGNVNLRTGPGANYARVGTLSEGTHINILGCQPSWCHVATQGLRGWLSANYVQRTRVIVQRPVVIRPTVVVRPPYHYGHGYRPRPKPNRPRPNCKIAPGFPCR</sequence>
<accession>A0ACD4CUN4</accession>
<name>A0ACD4CUN4_9HYPH</name>